<organism evidence="1 2">
    <name type="scientific">Actinoplanes utahensis</name>
    <dbReference type="NCBI Taxonomy" id="1869"/>
    <lineage>
        <taxon>Bacteria</taxon>
        <taxon>Bacillati</taxon>
        <taxon>Actinomycetota</taxon>
        <taxon>Actinomycetes</taxon>
        <taxon>Micromonosporales</taxon>
        <taxon>Micromonosporaceae</taxon>
        <taxon>Actinoplanes</taxon>
    </lineage>
</organism>
<sequence>IHLYDFGLLPPEGHRELAEVRPQVENAFAAAWRGEAEVDGFNELVLRAGLTWRQIVVLRAYAKYLRQTGSAFSQRYVEQTFIAHPELAALLLRLFEIKFMPFGYDGDERAQRSDDVKG</sequence>
<dbReference type="GO" id="GO:0004069">
    <property type="term" value="F:L-aspartate:2-oxoglutarate aminotransferase activity"/>
    <property type="evidence" value="ECO:0007669"/>
    <property type="project" value="InterPro"/>
</dbReference>
<dbReference type="PANTHER" id="PTHR43403:SF1">
    <property type="entry name" value="NAD-SPECIFIC GLUTAMATE DEHYDROGENASE"/>
    <property type="match status" value="1"/>
</dbReference>
<dbReference type="PANTHER" id="PTHR43403">
    <property type="entry name" value="NAD-SPECIFIC GLUTAMATE DEHYDROGENASE"/>
    <property type="match status" value="1"/>
</dbReference>
<dbReference type="InterPro" id="IPR007780">
    <property type="entry name" value="NAD_Glu_DH_bac"/>
</dbReference>
<evidence type="ECO:0000313" key="2">
    <source>
        <dbReference type="Proteomes" id="UP000054537"/>
    </source>
</evidence>
<dbReference type="eggNOG" id="COG2902">
    <property type="taxonomic scope" value="Bacteria"/>
</dbReference>
<protein>
    <submittedName>
        <fullName evidence="1">Uncharacterized protein</fullName>
    </submittedName>
</protein>
<feature type="non-terminal residue" evidence="1">
    <location>
        <position position="118"/>
    </location>
</feature>
<reference evidence="1 2" key="1">
    <citation type="submission" date="2014-10" db="EMBL/GenBank/DDBJ databases">
        <title>Draft genome sequence of Actinoplanes utahensis NRRL 12052.</title>
        <authorList>
            <person name="Velasco-Bucheli B."/>
            <person name="del Cerro C."/>
            <person name="Hormigo D."/>
            <person name="Garcia J.L."/>
            <person name="Acebal C."/>
            <person name="Arroyo M."/>
            <person name="de la Mata I."/>
        </authorList>
    </citation>
    <scope>NUCLEOTIDE SEQUENCE [LARGE SCALE GENOMIC DNA]</scope>
    <source>
        <strain evidence="1 2">NRRL 12052</strain>
    </source>
</reference>
<evidence type="ECO:0000313" key="1">
    <source>
        <dbReference type="EMBL" id="KHD73901.1"/>
    </source>
</evidence>
<name>A0A0A6UEK2_ACTUT</name>
<dbReference type="RefSeq" id="WP_043530920.1">
    <property type="nucleotide sequence ID" value="NZ_JRTT01000111.1"/>
</dbReference>
<proteinExistence type="predicted"/>
<accession>A0A0A6UEK2</accession>
<comment type="caution">
    <text evidence="1">The sequence shown here is derived from an EMBL/GenBank/DDBJ whole genome shotgun (WGS) entry which is preliminary data.</text>
</comment>
<dbReference type="AlphaFoldDB" id="A0A0A6UEK2"/>
<keyword evidence="2" id="KW-1185">Reference proteome</keyword>
<dbReference type="GO" id="GO:0004352">
    <property type="term" value="F:glutamate dehydrogenase (NAD+) activity"/>
    <property type="evidence" value="ECO:0007669"/>
    <property type="project" value="InterPro"/>
</dbReference>
<dbReference type="Pfam" id="PF21078">
    <property type="entry name" value="GDH_HM3"/>
    <property type="match status" value="1"/>
</dbReference>
<dbReference type="OrthoDB" id="9758052at2"/>
<dbReference type="GO" id="GO:0006538">
    <property type="term" value="P:L-glutamate catabolic process"/>
    <property type="evidence" value="ECO:0007669"/>
    <property type="project" value="InterPro"/>
</dbReference>
<dbReference type="Proteomes" id="UP000054537">
    <property type="component" value="Unassembled WGS sequence"/>
</dbReference>
<dbReference type="EMBL" id="JRTT01000111">
    <property type="protein sequence ID" value="KHD73901.1"/>
    <property type="molecule type" value="Genomic_DNA"/>
</dbReference>
<dbReference type="STRING" id="1869.MB27_31990"/>
<gene>
    <name evidence="1" type="ORF">MB27_31990</name>
</gene>
<dbReference type="InterPro" id="IPR049056">
    <property type="entry name" value="NAD_Glu_DH_HM3"/>
</dbReference>
<feature type="non-terminal residue" evidence="1">
    <location>
        <position position="1"/>
    </location>
</feature>